<evidence type="ECO:0000313" key="2">
    <source>
        <dbReference type="Proteomes" id="UP000241229"/>
    </source>
</evidence>
<dbReference type="Pfam" id="PF25948">
    <property type="entry name" value="DUF7986"/>
    <property type="match status" value="1"/>
</dbReference>
<dbReference type="RefSeq" id="WP_106770366.1">
    <property type="nucleotide sequence ID" value="NZ_PXYK01000001.1"/>
</dbReference>
<dbReference type="OrthoDB" id="8039031at2"/>
<dbReference type="EMBL" id="PXYK01000001">
    <property type="protein sequence ID" value="PSJ65824.1"/>
    <property type="molecule type" value="Genomic_DNA"/>
</dbReference>
<sequence>MPKGHELSGLVKWSDRDDWRDLLDEVFDHHFGPSFDAYGIDFDKLEELIGETDMNSLWSCAFEDFLTRPLSDEDERTVIDDYLKRRGWKETPSTRRYMEALRDSVFSLHEVSGIVAGQSMLARDLLLGGDPVEVTEHAATRMLKDGDRIGGRIVEVSGRHRLAGGVVVFGPAAADEVLGTIGAEMKRLGDEISGQAVSSGEDLGGMDPRQIGETIYLMDAAPEFTAIWLDHRLKGRLEKVPPPRFNSDGEELLFHTMSYPLTAGVSEDAIRGRLDALPDLRGEDEFVWNWIDGEDEGRDLASGKLPQVRDGRLHMELEDGTPVLASIELTPGVLLLSANSKLRADRAKIMLKSALKGMIGQPLVQIHTYEELVRP</sequence>
<comment type="caution">
    <text evidence="1">The sequence shown here is derived from an EMBL/GenBank/DDBJ whole genome shotgun (WGS) entry which is preliminary data.</text>
</comment>
<accession>A0A2P7STM5</accession>
<dbReference type="InterPro" id="IPR058292">
    <property type="entry name" value="DUF7986"/>
</dbReference>
<gene>
    <name evidence="1" type="ORF">C7I84_01505</name>
</gene>
<reference evidence="1 2" key="1">
    <citation type="submission" date="2018-03" db="EMBL/GenBank/DDBJ databases">
        <title>The draft genome of Mesorhizobium sp. 6GN-30.</title>
        <authorList>
            <person name="Liu L."/>
            <person name="Li L."/>
            <person name="Wang T."/>
            <person name="Zhang X."/>
            <person name="Liang L."/>
        </authorList>
    </citation>
    <scope>NUCLEOTIDE SEQUENCE [LARGE SCALE GENOMIC DNA]</scope>
    <source>
        <strain evidence="1 2">6GN30</strain>
    </source>
</reference>
<organism evidence="1 2">
    <name type="scientific">Kumtagia ephedrae</name>
    <dbReference type="NCBI Taxonomy" id="2116701"/>
    <lineage>
        <taxon>Bacteria</taxon>
        <taxon>Pseudomonadati</taxon>
        <taxon>Pseudomonadota</taxon>
        <taxon>Alphaproteobacteria</taxon>
        <taxon>Hyphomicrobiales</taxon>
        <taxon>Phyllobacteriaceae</taxon>
        <taxon>Kumtagia</taxon>
    </lineage>
</organism>
<evidence type="ECO:0000313" key="1">
    <source>
        <dbReference type="EMBL" id="PSJ65824.1"/>
    </source>
</evidence>
<protein>
    <submittedName>
        <fullName evidence="1">Uncharacterized protein</fullName>
    </submittedName>
</protein>
<keyword evidence="2" id="KW-1185">Reference proteome</keyword>
<dbReference type="AlphaFoldDB" id="A0A2P7STM5"/>
<name>A0A2P7STM5_9HYPH</name>
<dbReference type="Proteomes" id="UP000241229">
    <property type="component" value="Unassembled WGS sequence"/>
</dbReference>
<proteinExistence type="predicted"/>